<dbReference type="Proteomes" id="UP000191285">
    <property type="component" value="Unassembled WGS sequence"/>
</dbReference>
<evidence type="ECO:0000256" key="3">
    <source>
        <dbReference type="ARBA" id="ARBA00022801"/>
    </source>
</evidence>
<evidence type="ECO:0000313" key="7">
    <source>
        <dbReference type="Proteomes" id="UP000191285"/>
    </source>
</evidence>
<dbReference type="Gene3D" id="3.40.720.10">
    <property type="entry name" value="Alkaline Phosphatase, subunit A"/>
    <property type="match status" value="1"/>
</dbReference>
<gene>
    <name evidence="6" type="ORF">PENSTE_c002G05447</name>
</gene>
<proteinExistence type="inferred from homology"/>
<evidence type="ECO:0000256" key="4">
    <source>
        <dbReference type="ARBA" id="ARBA00023180"/>
    </source>
</evidence>
<dbReference type="STRING" id="303698.A0A1V6TT59"/>
<comment type="similarity">
    <text evidence="1">Belongs to the sulfatase family.</text>
</comment>
<dbReference type="InterPro" id="IPR000917">
    <property type="entry name" value="Sulfatase_N"/>
</dbReference>
<evidence type="ECO:0000256" key="2">
    <source>
        <dbReference type="ARBA" id="ARBA00022729"/>
    </source>
</evidence>
<evidence type="ECO:0000256" key="1">
    <source>
        <dbReference type="ARBA" id="ARBA00008779"/>
    </source>
</evidence>
<dbReference type="OrthoDB" id="96314at2759"/>
<feature type="domain" description="Sulfatase N-terminal" evidence="5">
    <location>
        <begin position="10"/>
        <end position="103"/>
    </location>
</feature>
<dbReference type="GO" id="GO:0008449">
    <property type="term" value="F:N-acetylglucosamine-6-sulfatase activity"/>
    <property type="evidence" value="ECO:0007669"/>
    <property type="project" value="TreeGrafter"/>
</dbReference>
<accession>A0A1V6TT59</accession>
<evidence type="ECO:0000313" key="6">
    <source>
        <dbReference type="EMBL" id="OQE29547.1"/>
    </source>
</evidence>
<organism evidence="6 7">
    <name type="scientific">Penicillium steckii</name>
    <dbReference type="NCBI Taxonomy" id="303698"/>
    <lineage>
        <taxon>Eukaryota</taxon>
        <taxon>Fungi</taxon>
        <taxon>Dikarya</taxon>
        <taxon>Ascomycota</taxon>
        <taxon>Pezizomycotina</taxon>
        <taxon>Eurotiomycetes</taxon>
        <taxon>Eurotiomycetidae</taxon>
        <taxon>Eurotiales</taxon>
        <taxon>Aspergillaceae</taxon>
        <taxon>Penicillium</taxon>
    </lineage>
</organism>
<keyword evidence="7" id="KW-1185">Reference proteome</keyword>
<dbReference type="PANTHER" id="PTHR43108:SF8">
    <property type="entry name" value="SD21168P"/>
    <property type="match status" value="1"/>
</dbReference>
<comment type="caution">
    <text evidence="6">The sequence shown here is derived from an EMBL/GenBank/DDBJ whole genome shotgun (WGS) entry which is preliminary data.</text>
</comment>
<dbReference type="PANTHER" id="PTHR43108">
    <property type="entry name" value="N-ACETYLGLUCOSAMINE-6-SULFATASE FAMILY MEMBER"/>
    <property type="match status" value="1"/>
</dbReference>
<sequence length="144" mass="16501">MTDDQDLQLDSLSYTPLTMKHMAEKGTTFANHFVTTALCCPSRVSLLTGRQAHNTNVTDVNPPWGGYPKFIEQGFNENYLPVWLQQAGYDTYYTGKLMNAHSLEYYNRPHAAGFNGSDFVLDLYTYDYLNATYQRNHNHPVSYL</sequence>
<dbReference type="SUPFAM" id="SSF53649">
    <property type="entry name" value="Alkaline phosphatase-like"/>
    <property type="match status" value="1"/>
</dbReference>
<keyword evidence="4" id="KW-0325">Glycoprotein</keyword>
<dbReference type="PROSITE" id="PS00523">
    <property type="entry name" value="SULFATASE_1"/>
    <property type="match status" value="1"/>
</dbReference>
<name>A0A1V6TT59_9EURO</name>
<dbReference type="Pfam" id="PF00884">
    <property type="entry name" value="Sulfatase"/>
    <property type="match status" value="1"/>
</dbReference>
<dbReference type="InterPro" id="IPR017850">
    <property type="entry name" value="Alkaline_phosphatase_core_sf"/>
</dbReference>
<evidence type="ECO:0000259" key="5">
    <source>
        <dbReference type="Pfam" id="PF00884"/>
    </source>
</evidence>
<dbReference type="EMBL" id="MLKD01000002">
    <property type="protein sequence ID" value="OQE29547.1"/>
    <property type="molecule type" value="Genomic_DNA"/>
</dbReference>
<dbReference type="GO" id="GO:0005539">
    <property type="term" value="F:glycosaminoglycan binding"/>
    <property type="evidence" value="ECO:0007669"/>
    <property type="project" value="TreeGrafter"/>
</dbReference>
<protein>
    <recommendedName>
        <fullName evidence="5">Sulfatase N-terminal domain-containing protein</fullName>
    </recommendedName>
</protein>
<dbReference type="InterPro" id="IPR024607">
    <property type="entry name" value="Sulfatase_CS"/>
</dbReference>
<reference evidence="7" key="1">
    <citation type="journal article" date="2017" name="Nat. Microbiol.">
        <title>Global analysis of biosynthetic gene clusters reveals vast potential of secondary metabolite production in Penicillium species.</title>
        <authorList>
            <person name="Nielsen J.C."/>
            <person name="Grijseels S."/>
            <person name="Prigent S."/>
            <person name="Ji B."/>
            <person name="Dainat J."/>
            <person name="Nielsen K.F."/>
            <person name="Frisvad J.C."/>
            <person name="Workman M."/>
            <person name="Nielsen J."/>
        </authorList>
    </citation>
    <scope>NUCLEOTIDE SEQUENCE [LARGE SCALE GENOMIC DNA]</scope>
    <source>
        <strain evidence="7">IBT 24891</strain>
    </source>
</reference>
<dbReference type="AlphaFoldDB" id="A0A1V6TT59"/>
<keyword evidence="3" id="KW-0378">Hydrolase</keyword>
<keyword evidence="2" id="KW-0732">Signal</keyword>